<feature type="non-terminal residue" evidence="1">
    <location>
        <position position="1"/>
    </location>
</feature>
<gene>
    <name evidence="1" type="ORF">Tci_913719</name>
</gene>
<accession>A0A699W593</accession>
<protein>
    <submittedName>
        <fullName evidence="1">Uncharacterized protein</fullName>
    </submittedName>
</protein>
<organism evidence="1">
    <name type="scientific">Tanacetum cinerariifolium</name>
    <name type="common">Dalmatian daisy</name>
    <name type="synonym">Chrysanthemum cinerariifolium</name>
    <dbReference type="NCBI Taxonomy" id="118510"/>
    <lineage>
        <taxon>Eukaryota</taxon>
        <taxon>Viridiplantae</taxon>
        <taxon>Streptophyta</taxon>
        <taxon>Embryophyta</taxon>
        <taxon>Tracheophyta</taxon>
        <taxon>Spermatophyta</taxon>
        <taxon>Magnoliopsida</taxon>
        <taxon>eudicotyledons</taxon>
        <taxon>Gunneridae</taxon>
        <taxon>Pentapetalae</taxon>
        <taxon>asterids</taxon>
        <taxon>campanulids</taxon>
        <taxon>Asterales</taxon>
        <taxon>Asteraceae</taxon>
        <taxon>Asteroideae</taxon>
        <taxon>Anthemideae</taxon>
        <taxon>Anthemidinae</taxon>
        <taxon>Tanacetum</taxon>
    </lineage>
</organism>
<dbReference type="EMBL" id="BKCJ011558935">
    <property type="protein sequence ID" value="GFD41750.1"/>
    <property type="molecule type" value="Genomic_DNA"/>
</dbReference>
<proteinExistence type="predicted"/>
<sequence>TDSGFIADQDRATIAKSSTLPRDSALMVTSPAAEEGMVSFPLLVPPATIVSTGGEVGPTASPIIRRRKGKEI</sequence>
<reference evidence="1" key="1">
    <citation type="journal article" date="2019" name="Sci. Rep.">
        <title>Draft genome of Tanacetum cinerariifolium, the natural source of mosquito coil.</title>
        <authorList>
            <person name="Yamashiro T."/>
            <person name="Shiraishi A."/>
            <person name="Satake H."/>
            <person name="Nakayama K."/>
        </authorList>
    </citation>
    <scope>NUCLEOTIDE SEQUENCE</scope>
</reference>
<name>A0A699W593_TANCI</name>
<comment type="caution">
    <text evidence="1">The sequence shown here is derived from an EMBL/GenBank/DDBJ whole genome shotgun (WGS) entry which is preliminary data.</text>
</comment>
<dbReference type="AlphaFoldDB" id="A0A699W593"/>
<evidence type="ECO:0000313" key="1">
    <source>
        <dbReference type="EMBL" id="GFD41750.1"/>
    </source>
</evidence>
<feature type="non-terminal residue" evidence="1">
    <location>
        <position position="72"/>
    </location>
</feature>